<dbReference type="InterPro" id="IPR050079">
    <property type="entry name" value="DEAD_box_RNA_helicase"/>
</dbReference>
<feature type="compositionally biased region" description="Polar residues" evidence="11">
    <location>
        <begin position="278"/>
        <end position="287"/>
    </location>
</feature>
<comment type="catalytic activity">
    <reaction evidence="10">
        <text>ATP + H2O = ADP + phosphate + H(+)</text>
        <dbReference type="Rhea" id="RHEA:13065"/>
        <dbReference type="ChEBI" id="CHEBI:15377"/>
        <dbReference type="ChEBI" id="CHEBI:15378"/>
        <dbReference type="ChEBI" id="CHEBI:30616"/>
        <dbReference type="ChEBI" id="CHEBI:43474"/>
        <dbReference type="ChEBI" id="CHEBI:456216"/>
        <dbReference type="EC" id="3.6.4.13"/>
    </reaction>
</comment>
<feature type="compositionally biased region" description="Acidic residues" evidence="11">
    <location>
        <begin position="258"/>
        <end position="271"/>
    </location>
</feature>
<evidence type="ECO:0000256" key="2">
    <source>
        <dbReference type="ARBA" id="ARBA00012552"/>
    </source>
</evidence>
<dbReference type="GeneID" id="20814216"/>
<dbReference type="PANTHER" id="PTHR47959:SF15">
    <property type="entry name" value="RNA HELICASE"/>
    <property type="match status" value="1"/>
</dbReference>
<dbReference type="GO" id="GO:0003723">
    <property type="term" value="F:RNA binding"/>
    <property type="evidence" value="ECO:0007669"/>
    <property type="project" value="UniProtKB-KW"/>
</dbReference>
<dbReference type="PANTHER" id="PTHR47959">
    <property type="entry name" value="ATP-DEPENDENT RNA HELICASE RHLE-RELATED"/>
    <property type="match status" value="1"/>
</dbReference>
<keyword evidence="3" id="KW-0547">Nucleotide-binding</keyword>
<dbReference type="EMBL" id="KI913152">
    <property type="protein sequence ID" value="ETV72873.1"/>
    <property type="molecule type" value="Genomic_DNA"/>
</dbReference>
<dbReference type="Pfam" id="PF00271">
    <property type="entry name" value="Helicase_C"/>
    <property type="match status" value="1"/>
</dbReference>
<dbReference type="InterPro" id="IPR001650">
    <property type="entry name" value="Helicase_C-like"/>
</dbReference>
<dbReference type="InterPro" id="IPR011545">
    <property type="entry name" value="DEAD/DEAH_box_helicase_dom"/>
</dbReference>
<dbReference type="Pfam" id="PF00270">
    <property type="entry name" value="DEAD"/>
    <property type="match status" value="1"/>
</dbReference>
<comment type="similarity">
    <text evidence="9">Belongs to the DEAD box helicase family. DDX52/ROK1 subfamily.</text>
</comment>
<evidence type="ECO:0000259" key="12">
    <source>
        <dbReference type="PROSITE" id="PS51192"/>
    </source>
</evidence>
<feature type="compositionally biased region" description="Basic residues" evidence="11">
    <location>
        <begin position="238"/>
        <end position="249"/>
    </location>
</feature>
<dbReference type="PROSITE" id="PS51194">
    <property type="entry name" value="HELICASE_CTER"/>
    <property type="match status" value="1"/>
</dbReference>
<evidence type="ECO:0000259" key="13">
    <source>
        <dbReference type="PROSITE" id="PS51194"/>
    </source>
</evidence>
<organism evidence="14">
    <name type="scientific">Aphanomyces astaci</name>
    <name type="common">Crayfish plague agent</name>
    <dbReference type="NCBI Taxonomy" id="112090"/>
    <lineage>
        <taxon>Eukaryota</taxon>
        <taxon>Sar</taxon>
        <taxon>Stramenopiles</taxon>
        <taxon>Oomycota</taxon>
        <taxon>Saprolegniomycetes</taxon>
        <taxon>Saprolegniales</taxon>
        <taxon>Verrucalvaceae</taxon>
        <taxon>Aphanomyces</taxon>
    </lineage>
</organism>
<name>W4G1R4_APHAT</name>
<dbReference type="FunFam" id="3.40.50.300:FF:000759">
    <property type="entry name" value="probable ATP-dependent RNA helicase DDX52"/>
    <property type="match status" value="1"/>
</dbReference>
<evidence type="ECO:0000256" key="3">
    <source>
        <dbReference type="ARBA" id="ARBA00022741"/>
    </source>
</evidence>
<evidence type="ECO:0000256" key="10">
    <source>
        <dbReference type="ARBA" id="ARBA00047984"/>
    </source>
</evidence>
<keyword evidence="6" id="KW-0067">ATP-binding</keyword>
<dbReference type="SMART" id="SM00490">
    <property type="entry name" value="HELICc"/>
    <property type="match status" value="1"/>
</dbReference>
<evidence type="ECO:0000256" key="5">
    <source>
        <dbReference type="ARBA" id="ARBA00022806"/>
    </source>
</evidence>
<evidence type="ECO:0000256" key="1">
    <source>
        <dbReference type="ARBA" id="ARBA00004604"/>
    </source>
</evidence>
<dbReference type="GO" id="GO:0016787">
    <property type="term" value="F:hydrolase activity"/>
    <property type="evidence" value="ECO:0007669"/>
    <property type="project" value="UniProtKB-KW"/>
</dbReference>
<accession>W4G1R4</accession>
<dbReference type="GO" id="GO:0030490">
    <property type="term" value="P:maturation of SSU-rRNA"/>
    <property type="evidence" value="ECO:0007669"/>
    <property type="project" value="InterPro"/>
</dbReference>
<dbReference type="CDD" id="cd17957">
    <property type="entry name" value="DEADc_DDX52"/>
    <property type="match status" value="1"/>
</dbReference>
<feature type="region of interest" description="Disordered" evidence="11">
    <location>
        <begin position="1"/>
        <end position="28"/>
    </location>
</feature>
<proteinExistence type="inferred from homology"/>
<feature type="region of interest" description="Disordered" evidence="11">
    <location>
        <begin position="162"/>
        <end position="181"/>
    </location>
</feature>
<evidence type="ECO:0000256" key="11">
    <source>
        <dbReference type="SAM" id="MobiDB-lite"/>
    </source>
</evidence>
<feature type="domain" description="Helicase C-terminal" evidence="13">
    <location>
        <begin position="562"/>
        <end position="703"/>
    </location>
</feature>
<keyword evidence="4" id="KW-0378">Hydrolase</keyword>
<evidence type="ECO:0000256" key="8">
    <source>
        <dbReference type="ARBA" id="ARBA00023242"/>
    </source>
</evidence>
<keyword evidence="8" id="KW-0539">Nucleus</keyword>
<keyword evidence="5" id="KW-0347">Helicase</keyword>
<evidence type="ECO:0000256" key="9">
    <source>
        <dbReference type="ARBA" id="ARBA00024355"/>
    </source>
</evidence>
<dbReference type="CDD" id="cd18787">
    <property type="entry name" value="SF2_C_DEAD"/>
    <property type="match status" value="1"/>
</dbReference>
<reference evidence="14" key="1">
    <citation type="submission" date="2013-12" db="EMBL/GenBank/DDBJ databases">
        <title>The Genome Sequence of Aphanomyces astaci APO3.</title>
        <authorList>
            <consortium name="The Broad Institute Genomics Platform"/>
            <person name="Russ C."/>
            <person name="Tyler B."/>
            <person name="van West P."/>
            <person name="Dieguez-Uribeondo J."/>
            <person name="Young S.K."/>
            <person name="Zeng Q."/>
            <person name="Gargeya S."/>
            <person name="Fitzgerald M."/>
            <person name="Abouelleil A."/>
            <person name="Alvarado L."/>
            <person name="Chapman S.B."/>
            <person name="Gainer-Dewar J."/>
            <person name="Goldberg J."/>
            <person name="Griggs A."/>
            <person name="Gujja S."/>
            <person name="Hansen M."/>
            <person name="Howarth C."/>
            <person name="Imamovic A."/>
            <person name="Ireland A."/>
            <person name="Larimer J."/>
            <person name="McCowan C."/>
            <person name="Murphy C."/>
            <person name="Pearson M."/>
            <person name="Poon T.W."/>
            <person name="Priest M."/>
            <person name="Roberts A."/>
            <person name="Saif S."/>
            <person name="Shea T."/>
            <person name="Sykes S."/>
            <person name="Wortman J."/>
            <person name="Nusbaum C."/>
            <person name="Birren B."/>
        </authorList>
    </citation>
    <scope>NUCLEOTIDE SEQUENCE [LARGE SCALE GENOMIC DNA]</scope>
    <source>
        <strain evidence="14">APO3</strain>
    </source>
</reference>
<protein>
    <recommendedName>
        <fullName evidence="2">RNA helicase</fullName>
        <ecNumber evidence="2">3.6.4.13</ecNumber>
    </recommendedName>
</protein>
<dbReference type="GO" id="GO:0005524">
    <property type="term" value="F:ATP binding"/>
    <property type="evidence" value="ECO:0007669"/>
    <property type="project" value="UniProtKB-KW"/>
</dbReference>
<dbReference type="AlphaFoldDB" id="W4G1R4"/>
<evidence type="ECO:0000313" key="14">
    <source>
        <dbReference type="EMBL" id="ETV72873.1"/>
    </source>
</evidence>
<dbReference type="GO" id="GO:0003724">
    <property type="term" value="F:RNA helicase activity"/>
    <property type="evidence" value="ECO:0007669"/>
    <property type="project" value="UniProtKB-EC"/>
</dbReference>
<evidence type="ECO:0000256" key="6">
    <source>
        <dbReference type="ARBA" id="ARBA00022840"/>
    </source>
</evidence>
<dbReference type="RefSeq" id="XP_009837659.1">
    <property type="nucleotide sequence ID" value="XM_009839357.1"/>
</dbReference>
<dbReference type="InterPro" id="IPR014001">
    <property type="entry name" value="Helicase_ATP-bd"/>
</dbReference>
<sequence length="757" mass="83271">MNTPPTNEPPDTSRPRQATPETTPYDPAESIGTYASICNESIYMIPTCRGVACTGSGMFPRGMECPLYGDVGASNCSGRYCTAPEDGRCQMIKANTWGCVFPLIMDAFRSLQVGASFNSKRFEKDIKLFKNKNGPTGTGVTNTNIGAVDFFGFDKKTPIATKKVAAPPPRKDRSASMDVPLWAGAGEVAPVQKEGSKQRRKRKLSEDALAEAVVSDQDRKAVSQLLVPTTSTVTTSPKSKKKHRKKRTQRTASQDLSGDSDDDDDDNDTDDMTVFGKPTSTETSATTPHEPKAVSHADDIKALRRRLNITVEGTVVPDPILEFAQMRTTATALKTVLLRNIEDSQYKNPTPIQMQSIPSILKQRDVLGIAPTGSGKTAAFAIPMLLNLGAPDLKGIRSIVLVPTRELAVQIHGEFQRLALGRKFHIVLLSKASAATITSHSKTCTVNYDVVIATPLRLVHLITNDNVKLDSVEMICLDEADRLFDMGFVEQIDDVFAACTNPKMQRMMFSATMLQGVEEMAQSVLKDPIKISIGTKNAGATTINQKLMFVGKEEGKLVAMKQLIQEGLKLPVLLFVQNKDRAKQLYQELVYDGINVGAIHADRTKEQRDKVIKDFRTGTVWVLICTDLMSRGIDFKGVNMVINYDFPQSAVSYIHRIGRTGRNGRQGEAVTLFTENDMVHLRTIANVMKLSGCDVPAWMLNLKKASMRQRKQLLKAPPERYRIETVSGYDLQKANKRRLMKAKADGTAAADDATADE</sequence>
<dbReference type="InterPro" id="IPR044764">
    <property type="entry name" value="DDX52/Rok1_DEADc"/>
</dbReference>
<dbReference type="InterPro" id="IPR027417">
    <property type="entry name" value="P-loop_NTPase"/>
</dbReference>
<dbReference type="STRING" id="112090.W4G1R4"/>
<keyword evidence="7" id="KW-0694">RNA-binding</keyword>
<dbReference type="OrthoDB" id="360161at2759"/>
<comment type="subcellular location">
    <subcellularLocation>
        <location evidence="1">Nucleus</location>
        <location evidence="1">Nucleolus</location>
    </subcellularLocation>
</comment>
<dbReference type="PROSITE" id="PS51192">
    <property type="entry name" value="HELICASE_ATP_BIND_1"/>
    <property type="match status" value="1"/>
</dbReference>
<evidence type="ECO:0000256" key="4">
    <source>
        <dbReference type="ARBA" id="ARBA00022801"/>
    </source>
</evidence>
<evidence type="ECO:0000256" key="7">
    <source>
        <dbReference type="ARBA" id="ARBA00022884"/>
    </source>
</evidence>
<dbReference type="GO" id="GO:0005829">
    <property type="term" value="C:cytosol"/>
    <property type="evidence" value="ECO:0007669"/>
    <property type="project" value="TreeGrafter"/>
</dbReference>
<gene>
    <name evidence="14" type="ORF">H257_12220</name>
</gene>
<feature type="region of interest" description="Disordered" evidence="11">
    <location>
        <begin position="225"/>
        <end position="295"/>
    </location>
</feature>
<dbReference type="VEuPathDB" id="FungiDB:H257_12220"/>
<dbReference type="GO" id="GO:0005730">
    <property type="term" value="C:nucleolus"/>
    <property type="evidence" value="ECO:0007669"/>
    <property type="project" value="UniProtKB-SubCell"/>
</dbReference>
<feature type="domain" description="Helicase ATP-binding" evidence="12">
    <location>
        <begin position="357"/>
        <end position="531"/>
    </location>
</feature>
<dbReference type="EC" id="3.6.4.13" evidence="2"/>
<dbReference type="Gene3D" id="3.40.50.300">
    <property type="entry name" value="P-loop containing nucleotide triphosphate hydrolases"/>
    <property type="match status" value="2"/>
</dbReference>
<dbReference type="SUPFAM" id="SSF52540">
    <property type="entry name" value="P-loop containing nucleoside triphosphate hydrolases"/>
    <property type="match status" value="1"/>
</dbReference>
<dbReference type="SMART" id="SM00487">
    <property type="entry name" value="DEXDc"/>
    <property type="match status" value="1"/>
</dbReference>
<feature type="compositionally biased region" description="Low complexity" evidence="11">
    <location>
        <begin position="227"/>
        <end position="237"/>
    </location>
</feature>